<evidence type="ECO:0000259" key="4">
    <source>
        <dbReference type="PROSITE" id="PS50949"/>
    </source>
</evidence>
<dbReference type="InterPro" id="IPR008920">
    <property type="entry name" value="TF_FadR/GntR_C"/>
</dbReference>
<dbReference type="SUPFAM" id="SSF48008">
    <property type="entry name" value="GntR ligand-binding domain-like"/>
    <property type="match status" value="1"/>
</dbReference>
<dbReference type="Pfam" id="PF00392">
    <property type="entry name" value="GntR"/>
    <property type="match status" value="1"/>
</dbReference>
<dbReference type="GO" id="GO:0003677">
    <property type="term" value="F:DNA binding"/>
    <property type="evidence" value="ECO:0007669"/>
    <property type="project" value="UniProtKB-KW"/>
</dbReference>
<dbReference type="RefSeq" id="WP_166052883.1">
    <property type="nucleotide sequence ID" value="NZ_JAAMPJ010000011.1"/>
</dbReference>
<dbReference type="InterPro" id="IPR011711">
    <property type="entry name" value="GntR_C"/>
</dbReference>
<dbReference type="PRINTS" id="PR00035">
    <property type="entry name" value="HTHGNTR"/>
</dbReference>
<evidence type="ECO:0000256" key="2">
    <source>
        <dbReference type="ARBA" id="ARBA00023125"/>
    </source>
</evidence>
<accession>A0A7C9VVF4</accession>
<dbReference type="PANTHER" id="PTHR43537">
    <property type="entry name" value="TRANSCRIPTIONAL REGULATOR, GNTR FAMILY"/>
    <property type="match status" value="1"/>
</dbReference>
<dbReference type="InterPro" id="IPR000524">
    <property type="entry name" value="Tscrpt_reg_HTH_GntR"/>
</dbReference>
<keyword evidence="2" id="KW-0238">DNA-binding</keyword>
<dbReference type="AlphaFoldDB" id="A0A7C9VVF4"/>
<dbReference type="InterPro" id="IPR036390">
    <property type="entry name" value="WH_DNA-bd_sf"/>
</dbReference>
<sequence length="231" mass="24238">MSLTDEAIARIRELVRSGRFPAGAKLPPEHELSAELGMSRSPVREAVKALSVAGVLDVRRGDGTYVTSLAPGLLLAGLGAAVELMRADTLLELMEVRRLLEPGATALAATRMSKADLAVVHGHLVAMHAAADDVELLNLHDAAFHRAVAAATGNEALTTVLDGISSSTLRARMWRGTVDDDAAALTLAQHAAIHQALADGDAASAHAAALLHVVTSERWLRTYLAEAELPS</sequence>
<evidence type="ECO:0000313" key="5">
    <source>
        <dbReference type="EMBL" id="NGY64092.1"/>
    </source>
</evidence>
<protein>
    <submittedName>
        <fullName evidence="5">FadR family transcriptional regulator</fullName>
    </submittedName>
</protein>
<dbReference type="GO" id="GO:0003700">
    <property type="term" value="F:DNA-binding transcription factor activity"/>
    <property type="evidence" value="ECO:0007669"/>
    <property type="project" value="InterPro"/>
</dbReference>
<proteinExistence type="predicted"/>
<dbReference type="SMART" id="SM00345">
    <property type="entry name" value="HTH_GNTR"/>
    <property type="match status" value="1"/>
</dbReference>
<dbReference type="Gene3D" id="1.20.120.530">
    <property type="entry name" value="GntR ligand-binding domain-like"/>
    <property type="match status" value="1"/>
</dbReference>
<feature type="domain" description="HTH gntR-type" evidence="4">
    <location>
        <begin position="1"/>
        <end position="69"/>
    </location>
</feature>
<gene>
    <name evidence="5" type="ORF">G7043_34740</name>
</gene>
<dbReference type="Proteomes" id="UP000481360">
    <property type="component" value="Unassembled WGS sequence"/>
</dbReference>
<evidence type="ECO:0000313" key="6">
    <source>
        <dbReference type="Proteomes" id="UP000481360"/>
    </source>
</evidence>
<dbReference type="Gene3D" id="1.10.10.10">
    <property type="entry name" value="Winged helix-like DNA-binding domain superfamily/Winged helix DNA-binding domain"/>
    <property type="match status" value="1"/>
</dbReference>
<dbReference type="SMART" id="SM00895">
    <property type="entry name" value="FCD"/>
    <property type="match status" value="1"/>
</dbReference>
<name>A0A7C9VVF4_9PSEU</name>
<reference evidence="5 6" key="1">
    <citation type="submission" date="2020-03" db="EMBL/GenBank/DDBJ databases">
        <title>Isolation and identification of active actinomycetes.</title>
        <authorList>
            <person name="Sun X."/>
        </authorList>
    </citation>
    <scope>NUCLEOTIDE SEQUENCE [LARGE SCALE GENOMIC DNA]</scope>
    <source>
        <strain evidence="5 6">NEAU-D13</strain>
    </source>
</reference>
<keyword evidence="3" id="KW-0804">Transcription</keyword>
<dbReference type="SUPFAM" id="SSF46785">
    <property type="entry name" value="Winged helix' DNA-binding domain"/>
    <property type="match status" value="1"/>
</dbReference>
<keyword evidence="1" id="KW-0805">Transcription regulation</keyword>
<dbReference type="PROSITE" id="PS50949">
    <property type="entry name" value="HTH_GNTR"/>
    <property type="match status" value="1"/>
</dbReference>
<organism evidence="5 6">
    <name type="scientific">Lentzea alba</name>
    <dbReference type="NCBI Taxonomy" id="2714351"/>
    <lineage>
        <taxon>Bacteria</taxon>
        <taxon>Bacillati</taxon>
        <taxon>Actinomycetota</taxon>
        <taxon>Actinomycetes</taxon>
        <taxon>Pseudonocardiales</taxon>
        <taxon>Pseudonocardiaceae</taxon>
        <taxon>Lentzea</taxon>
    </lineage>
</organism>
<keyword evidence="6" id="KW-1185">Reference proteome</keyword>
<evidence type="ECO:0000256" key="1">
    <source>
        <dbReference type="ARBA" id="ARBA00023015"/>
    </source>
</evidence>
<evidence type="ECO:0000256" key="3">
    <source>
        <dbReference type="ARBA" id="ARBA00023163"/>
    </source>
</evidence>
<dbReference type="InterPro" id="IPR036388">
    <property type="entry name" value="WH-like_DNA-bd_sf"/>
</dbReference>
<dbReference type="CDD" id="cd07377">
    <property type="entry name" value="WHTH_GntR"/>
    <property type="match status" value="1"/>
</dbReference>
<dbReference type="Pfam" id="PF07729">
    <property type="entry name" value="FCD"/>
    <property type="match status" value="1"/>
</dbReference>
<dbReference type="EMBL" id="JAAMPJ010000011">
    <property type="protein sequence ID" value="NGY64092.1"/>
    <property type="molecule type" value="Genomic_DNA"/>
</dbReference>
<dbReference type="PANTHER" id="PTHR43537:SF5">
    <property type="entry name" value="UXU OPERON TRANSCRIPTIONAL REGULATOR"/>
    <property type="match status" value="1"/>
</dbReference>
<comment type="caution">
    <text evidence="5">The sequence shown here is derived from an EMBL/GenBank/DDBJ whole genome shotgun (WGS) entry which is preliminary data.</text>
</comment>